<accession>A0A9Q0N001</accession>
<protein>
    <submittedName>
        <fullName evidence="1">Uncharacterized protein</fullName>
    </submittedName>
</protein>
<gene>
    <name evidence="1" type="ORF">Bhyg_13045</name>
</gene>
<reference evidence="1" key="1">
    <citation type="submission" date="2022-07" db="EMBL/GenBank/DDBJ databases">
        <authorList>
            <person name="Trinca V."/>
            <person name="Uliana J.V.C."/>
            <person name="Torres T.T."/>
            <person name="Ward R.J."/>
            <person name="Monesi N."/>
        </authorList>
    </citation>
    <scope>NUCLEOTIDE SEQUENCE</scope>
    <source>
        <strain evidence="1">HSMRA1968</strain>
        <tissue evidence="1">Whole embryos</tissue>
    </source>
</reference>
<evidence type="ECO:0000313" key="1">
    <source>
        <dbReference type="EMBL" id="KAJ6640295.1"/>
    </source>
</evidence>
<keyword evidence="2" id="KW-1185">Reference proteome</keyword>
<evidence type="ECO:0000313" key="2">
    <source>
        <dbReference type="Proteomes" id="UP001151699"/>
    </source>
</evidence>
<comment type="caution">
    <text evidence="1">The sequence shown here is derived from an EMBL/GenBank/DDBJ whole genome shotgun (WGS) entry which is preliminary data.</text>
</comment>
<dbReference type="AlphaFoldDB" id="A0A9Q0N001"/>
<dbReference type="Proteomes" id="UP001151699">
    <property type="component" value="Chromosome X"/>
</dbReference>
<sequence length="96" mass="11096">MVFFLCFEFSFCGKSGTESRQRMWKMPTEHALRCLIPSALRSSPDPNRVSDSIYVPGHESDEPITPLTYRKCSYSTNAGPDVKNVQLKRLWFDFLE</sequence>
<proteinExistence type="predicted"/>
<dbReference type="EMBL" id="WJQU01000003">
    <property type="protein sequence ID" value="KAJ6640295.1"/>
    <property type="molecule type" value="Genomic_DNA"/>
</dbReference>
<organism evidence="1 2">
    <name type="scientific">Pseudolycoriella hygida</name>
    <dbReference type="NCBI Taxonomy" id="35572"/>
    <lineage>
        <taxon>Eukaryota</taxon>
        <taxon>Metazoa</taxon>
        <taxon>Ecdysozoa</taxon>
        <taxon>Arthropoda</taxon>
        <taxon>Hexapoda</taxon>
        <taxon>Insecta</taxon>
        <taxon>Pterygota</taxon>
        <taxon>Neoptera</taxon>
        <taxon>Endopterygota</taxon>
        <taxon>Diptera</taxon>
        <taxon>Nematocera</taxon>
        <taxon>Sciaroidea</taxon>
        <taxon>Sciaridae</taxon>
        <taxon>Pseudolycoriella</taxon>
    </lineage>
</organism>
<name>A0A9Q0N001_9DIPT</name>